<dbReference type="Pfam" id="PF06835">
    <property type="entry name" value="LptC"/>
    <property type="match status" value="1"/>
</dbReference>
<dbReference type="InterPro" id="IPR026265">
    <property type="entry name" value="LptC"/>
</dbReference>
<sequence>MKSAWGLVRDVLDRTTIYLPIILTAAVALGTYWLVRNAPKLLEPTAKTAPTHEPDYFMRDFVIKNFLPNGDLRSELHGKEGRHYPDTDTVEVDDVNMRSVSPQGYTTRSTANRGISNSDGSEIQLFGNAVVIRDPSVGANGKPTPRLEFRGEFLHAFLDTERVTSNKPVTLIRGTDQFTADNLDYDNLSGVANLTGRVRGLLVPSAAAAAGSGKKPR</sequence>
<dbReference type="PANTHER" id="PTHR37481:SF1">
    <property type="entry name" value="LIPOPOLYSACCHARIDE EXPORT SYSTEM PROTEIN LPTC"/>
    <property type="match status" value="1"/>
</dbReference>
<evidence type="ECO:0000256" key="1">
    <source>
        <dbReference type="ARBA" id="ARBA00022475"/>
    </source>
</evidence>
<dbReference type="Gene3D" id="2.60.450.10">
    <property type="entry name" value="Lipopolysaccharide (LPS) transport protein A like domain"/>
    <property type="match status" value="1"/>
</dbReference>
<feature type="transmembrane region" description="Helical" evidence="6">
    <location>
        <begin position="17"/>
        <end position="35"/>
    </location>
</feature>
<protein>
    <submittedName>
        <fullName evidence="7">Lipopolysaccharide export system protein LptC</fullName>
    </submittedName>
</protein>
<evidence type="ECO:0000256" key="2">
    <source>
        <dbReference type="ARBA" id="ARBA00022519"/>
    </source>
</evidence>
<gene>
    <name evidence="7" type="ORF">RT97_02730</name>
</gene>
<keyword evidence="1" id="KW-1003">Cell membrane</keyword>
<reference evidence="7 8" key="1">
    <citation type="submission" date="2014-12" db="EMBL/GenBank/DDBJ databases">
        <title>16Stimator: statistical estimation of ribosomal gene copy numbers from draft genome assemblies.</title>
        <authorList>
            <person name="Perisin M.A."/>
            <person name="Vetter M."/>
            <person name="Gilbert J.A."/>
            <person name="Bergelson J."/>
        </authorList>
    </citation>
    <scope>NUCLEOTIDE SEQUENCE [LARGE SCALE GENOMIC DNA]</scope>
    <source>
        <strain evidence="7 8">MEDvA23</strain>
    </source>
</reference>
<dbReference type="GO" id="GO:0030288">
    <property type="term" value="C:outer membrane-bounded periplasmic space"/>
    <property type="evidence" value="ECO:0007669"/>
    <property type="project" value="TreeGrafter"/>
</dbReference>
<proteinExistence type="predicted"/>
<dbReference type="GO" id="GO:0015221">
    <property type="term" value="F:lipopolysaccharide transmembrane transporter activity"/>
    <property type="evidence" value="ECO:0007669"/>
    <property type="project" value="InterPro"/>
</dbReference>
<name>A0A0D0N3N9_VARPD</name>
<keyword evidence="5 6" id="KW-0472">Membrane</keyword>
<dbReference type="InterPro" id="IPR010664">
    <property type="entry name" value="LipoPS_assembly_LptC-rel"/>
</dbReference>
<dbReference type="Proteomes" id="UP000032067">
    <property type="component" value="Unassembled WGS sequence"/>
</dbReference>
<evidence type="ECO:0000313" key="8">
    <source>
        <dbReference type="Proteomes" id="UP000032067"/>
    </source>
</evidence>
<accession>A0A0D0N3N9</accession>
<dbReference type="AlphaFoldDB" id="A0A0D0N3N9"/>
<dbReference type="OrthoDB" id="5298112at2"/>
<dbReference type="PANTHER" id="PTHR37481">
    <property type="entry name" value="LIPOPOLYSACCHARIDE EXPORT SYSTEM PROTEIN LPTC"/>
    <property type="match status" value="1"/>
</dbReference>
<evidence type="ECO:0000256" key="5">
    <source>
        <dbReference type="ARBA" id="ARBA00023136"/>
    </source>
</evidence>
<dbReference type="InterPro" id="IPR052363">
    <property type="entry name" value="LPS_export_LptC"/>
</dbReference>
<evidence type="ECO:0000256" key="6">
    <source>
        <dbReference type="SAM" id="Phobius"/>
    </source>
</evidence>
<keyword evidence="4 6" id="KW-1133">Transmembrane helix</keyword>
<dbReference type="EMBL" id="JXQQ01000008">
    <property type="protein sequence ID" value="KIQ35975.1"/>
    <property type="molecule type" value="Genomic_DNA"/>
</dbReference>
<dbReference type="GO" id="GO:0005886">
    <property type="term" value="C:plasma membrane"/>
    <property type="evidence" value="ECO:0007669"/>
    <property type="project" value="InterPro"/>
</dbReference>
<dbReference type="NCBIfam" id="TIGR04409">
    <property type="entry name" value="LptC_YrbK"/>
    <property type="match status" value="1"/>
</dbReference>
<keyword evidence="3 6" id="KW-0812">Transmembrane</keyword>
<keyword evidence="2" id="KW-0997">Cell inner membrane</keyword>
<dbReference type="GO" id="GO:0017089">
    <property type="term" value="F:glycolipid transfer activity"/>
    <property type="evidence" value="ECO:0007669"/>
    <property type="project" value="TreeGrafter"/>
</dbReference>
<evidence type="ECO:0000256" key="4">
    <source>
        <dbReference type="ARBA" id="ARBA00022989"/>
    </source>
</evidence>
<comment type="caution">
    <text evidence="7">The sequence shown here is derived from an EMBL/GenBank/DDBJ whole genome shotgun (WGS) entry which is preliminary data.</text>
</comment>
<evidence type="ECO:0000256" key="3">
    <source>
        <dbReference type="ARBA" id="ARBA00022692"/>
    </source>
</evidence>
<organism evidence="7 8">
    <name type="scientific">Variovorax paradoxus</name>
    <dbReference type="NCBI Taxonomy" id="34073"/>
    <lineage>
        <taxon>Bacteria</taxon>
        <taxon>Pseudomonadati</taxon>
        <taxon>Pseudomonadota</taxon>
        <taxon>Betaproteobacteria</taxon>
        <taxon>Burkholderiales</taxon>
        <taxon>Comamonadaceae</taxon>
        <taxon>Variovorax</taxon>
    </lineage>
</organism>
<evidence type="ECO:0000313" key="7">
    <source>
        <dbReference type="EMBL" id="KIQ35975.1"/>
    </source>
</evidence>